<sequence>MYINKKYIWLLVSCIAFLLTGASNTYAQQSSGVSGIVVERGGSVRLSEVNVTNLRTKKRVQTNTFGVFIIEASVGDSLSLTKTGYGPVKTVLHTNEDILVEMQAGLTIETVVVSRMSKEAEMRDMLDDYRKKGVYNGGKNTVGTYLGSPATALYNLFGRDAKNAKRFANLMDRELEESQVDRVFNKTTVKSVINLEGDELQSFMDMYRPSYNMVKNWGQYDFMHYVKRSFEAWDKNGRPRSDRLPKLEIPPQER</sequence>
<proteinExistence type="predicted"/>
<dbReference type="AlphaFoldDB" id="A0A2S9J0S0"/>
<dbReference type="OrthoDB" id="789400at2"/>
<dbReference type="EMBL" id="PVBQ01000014">
    <property type="protein sequence ID" value="PRD46377.1"/>
    <property type="molecule type" value="Genomic_DNA"/>
</dbReference>
<protein>
    <recommendedName>
        <fullName evidence="4">Carboxypeptidase-like regulatory domain-containing protein</fullName>
    </recommendedName>
</protein>
<keyword evidence="1" id="KW-0732">Signal</keyword>
<gene>
    <name evidence="2" type="ORF">C5745_15485</name>
</gene>
<dbReference type="SUPFAM" id="SSF49464">
    <property type="entry name" value="Carboxypeptidase regulatory domain-like"/>
    <property type="match status" value="1"/>
</dbReference>
<dbReference type="RefSeq" id="WP_105717920.1">
    <property type="nucleotide sequence ID" value="NZ_PVBQ01000014.1"/>
</dbReference>
<evidence type="ECO:0000313" key="2">
    <source>
        <dbReference type="EMBL" id="PRD46377.1"/>
    </source>
</evidence>
<evidence type="ECO:0000256" key="1">
    <source>
        <dbReference type="SAM" id="SignalP"/>
    </source>
</evidence>
<name>A0A2S9J0S0_9SPHI</name>
<evidence type="ECO:0000313" key="3">
    <source>
        <dbReference type="Proteomes" id="UP000239711"/>
    </source>
</evidence>
<reference evidence="2 3" key="1">
    <citation type="submission" date="2018-02" db="EMBL/GenBank/DDBJ databases">
        <title>The draft genome of Sphingobacterium sp. 5JN-11.</title>
        <authorList>
            <person name="Liu L."/>
            <person name="Li L."/>
            <person name="Liang L."/>
            <person name="Zhang X."/>
            <person name="Wang T."/>
        </authorList>
    </citation>
    <scope>NUCLEOTIDE SEQUENCE [LARGE SCALE GENOMIC DNA]</scope>
    <source>
        <strain evidence="2 3">5JN-11</strain>
    </source>
</reference>
<accession>A0A2S9J0S0</accession>
<feature type="chain" id="PRO_5015541444" description="Carboxypeptidase-like regulatory domain-containing protein" evidence="1">
    <location>
        <begin position="28"/>
        <end position="254"/>
    </location>
</feature>
<dbReference type="Proteomes" id="UP000239711">
    <property type="component" value="Unassembled WGS sequence"/>
</dbReference>
<organism evidence="2 3">
    <name type="scientific">Sphingobacterium haloxyli</name>
    <dbReference type="NCBI Taxonomy" id="2100533"/>
    <lineage>
        <taxon>Bacteria</taxon>
        <taxon>Pseudomonadati</taxon>
        <taxon>Bacteroidota</taxon>
        <taxon>Sphingobacteriia</taxon>
        <taxon>Sphingobacteriales</taxon>
        <taxon>Sphingobacteriaceae</taxon>
        <taxon>Sphingobacterium</taxon>
    </lineage>
</organism>
<keyword evidence="3" id="KW-1185">Reference proteome</keyword>
<comment type="caution">
    <text evidence="2">The sequence shown here is derived from an EMBL/GenBank/DDBJ whole genome shotgun (WGS) entry which is preliminary data.</text>
</comment>
<evidence type="ECO:0008006" key="4">
    <source>
        <dbReference type="Google" id="ProtNLM"/>
    </source>
</evidence>
<dbReference type="InterPro" id="IPR008969">
    <property type="entry name" value="CarboxyPept-like_regulatory"/>
</dbReference>
<feature type="signal peptide" evidence="1">
    <location>
        <begin position="1"/>
        <end position="27"/>
    </location>
</feature>